<dbReference type="Gene3D" id="3.40.50.1000">
    <property type="entry name" value="HAD superfamily/HAD-like"/>
    <property type="match status" value="1"/>
</dbReference>
<dbReference type="InterPro" id="IPR029098">
    <property type="entry name" value="Acetyltransf_C"/>
</dbReference>
<dbReference type="InterPro" id="IPR023214">
    <property type="entry name" value="HAD_sf"/>
</dbReference>
<organism evidence="6">
    <name type="scientific">Brassica napus</name>
    <name type="common">Rape</name>
    <dbReference type="NCBI Taxonomy" id="3708"/>
    <lineage>
        <taxon>Eukaryota</taxon>
        <taxon>Viridiplantae</taxon>
        <taxon>Streptophyta</taxon>
        <taxon>Embryophyta</taxon>
        <taxon>Tracheophyta</taxon>
        <taxon>Spermatophyta</taxon>
        <taxon>Magnoliopsida</taxon>
        <taxon>eudicotyledons</taxon>
        <taxon>Gunneridae</taxon>
        <taxon>Pentapetalae</taxon>
        <taxon>rosids</taxon>
        <taxon>malvids</taxon>
        <taxon>Brassicales</taxon>
        <taxon>Brassicaceae</taxon>
        <taxon>Brassiceae</taxon>
        <taxon>Brassica</taxon>
    </lineage>
</organism>
<evidence type="ECO:0000256" key="1">
    <source>
        <dbReference type="ARBA" id="ARBA00001946"/>
    </source>
</evidence>
<gene>
    <name evidence="6" type="ORF">DARMORV10_C01P09940.1</name>
</gene>
<accession>A0A816RCH1</accession>
<reference evidence="6" key="1">
    <citation type="submission" date="2021-01" db="EMBL/GenBank/DDBJ databases">
        <authorList>
            <consortium name="Genoscope - CEA"/>
            <person name="William W."/>
        </authorList>
    </citation>
    <scope>NUCLEOTIDE SEQUENCE</scope>
</reference>
<evidence type="ECO:0000256" key="4">
    <source>
        <dbReference type="ARBA" id="ARBA00022842"/>
    </source>
</evidence>
<dbReference type="AlphaFoldDB" id="A0A816RCH1"/>
<dbReference type="InterPro" id="IPR037157">
    <property type="entry name" value="Acetyltransf_C_sf"/>
</dbReference>
<keyword evidence="4" id="KW-0460">Magnesium</keyword>
<sequence>MAEGIVIVFDFDRTLIDGDSDNWVVTEMGLTEIFHQLRFTLPWNRLMDRMMTELHSQGRSVQDIEACLQRIMPIDSHIVEAIKSAKSLGCDLKIVSDANQFFIEKILEQHDLLDCFSDIYTNPTSVDEIGKLRISPYHGGGAAASTPPHSCNLCPPNLCKGLVMDHIRASSSSPKDQILTRFIYLGDGGGDFCPTLKLRECDCVMPRTNYPLWKRISDNPSLIKADVKEWSSAEELQRILMQLFTSCEYLLVGSSVKLGNDCKLYPSSHIFGNTELGESCVLMNGAVVGDELPGGYTVIGGNNIIGHHAVVGVKCQDLKYKQEPQSSTSSVILALSLSLAVVLWFQDVPKYMMVTGERGELRGLNLEGLRRNGFTMSKMKSLRAAYPKLFMTTETEHNQDLCSVPTVGAMLQSIRDSFTDGRRGICKFRQWLDS</sequence>
<dbReference type="EMBL" id="HG994365">
    <property type="protein sequence ID" value="CAF2069127.1"/>
    <property type="molecule type" value="Genomic_DNA"/>
</dbReference>
<keyword evidence="2" id="KW-0479">Metal-binding</keyword>
<dbReference type="SUPFAM" id="SSF51161">
    <property type="entry name" value="Trimeric LpxA-like enzymes"/>
    <property type="match status" value="1"/>
</dbReference>
<dbReference type="PANTHER" id="PTHR20889">
    <property type="entry name" value="PHOSPHATASE, ORPHAN 1, 2"/>
    <property type="match status" value="1"/>
</dbReference>
<dbReference type="SUPFAM" id="SSF56784">
    <property type="entry name" value="HAD-like"/>
    <property type="match status" value="1"/>
</dbReference>
<keyword evidence="3" id="KW-0378">Hydrolase</keyword>
<dbReference type="GO" id="GO:0046872">
    <property type="term" value="F:metal ion binding"/>
    <property type="evidence" value="ECO:0007669"/>
    <property type="project" value="UniProtKB-KW"/>
</dbReference>
<protein>
    <submittedName>
        <fullName evidence="6">(rape) hypothetical protein</fullName>
    </submittedName>
</protein>
<dbReference type="PANTHER" id="PTHR20889:SF19">
    <property type="entry name" value="THIAMINE PHOSPHATE PHOSPHATASE-LIKE PROTEIN"/>
    <property type="match status" value="1"/>
</dbReference>
<dbReference type="Proteomes" id="UP001295469">
    <property type="component" value="Chromosome C01"/>
</dbReference>
<dbReference type="InterPro" id="IPR016965">
    <property type="entry name" value="Pase_PHOSPHO-typ"/>
</dbReference>
<dbReference type="InterPro" id="IPR036412">
    <property type="entry name" value="HAD-like_sf"/>
</dbReference>
<dbReference type="NCBIfam" id="TIGR01488">
    <property type="entry name" value="HAD-SF-IB"/>
    <property type="match status" value="1"/>
</dbReference>
<proteinExistence type="predicted"/>
<dbReference type="Gene3D" id="2.160.10.10">
    <property type="entry name" value="Hexapeptide repeat proteins"/>
    <property type="match status" value="1"/>
</dbReference>
<dbReference type="InterPro" id="IPR006384">
    <property type="entry name" value="HAD_hydro_PyrdxlP_Pase-like"/>
</dbReference>
<dbReference type="NCBIfam" id="TIGR01489">
    <property type="entry name" value="DKMTPPase-SF"/>
    <property type="match status" value="1"/>
</dbReference>
<comment type="cofactor">
    <cofactor evidence="1">
        <name>Mg(2+)</name>
        <dbReference type="ChEBI" id="CHEBI:18420"/>
    </cofactor>
</comment>
<evidence type="ECO:0000259" key="5">
    <source>
        <dbReference type="Pfam" id="PF13720"/>
    </source>
</evidence>
<name>A0A816RCH1_BRANA</name>
<feature type="domain" description="UDP N-acetylglucosamine O-acyltransferase C-terminal" evidence="5">
    <location>
        <begin position="347"/>
        <end position="426"/>
    </location>
</feature>
<dbReference type="GO" id="GO:0016791">
    <property type="term" value="F:phosphatase activity"/>
    <property type="evidence" value="ECO:0007669"/>
    <property type="project" value="InterPro"/>
</dbReference>
<evidence type="ECO:0000256" key="2">
    <source>
        <dbReference type="ARBA" id="ARBA00022723"/>
    </source>
</evidence>
<dbReference type="InterPro" id="IPR011004">
    <property type="entry name" value="Trimer_LpxA-like_sf"/>
</dbReference>
<evidence type="ECO:0000256" key="3">
    <source>
        <dbReference type="ARBA" id="ARBA00022801"/>
    </source>
</evidence>
<evidence type="ECO:0000313" key="6">
    <source>
        <dbReference type="EMBL" id="CAF2069127.1"/>
    </source>
</evidence>
<dbReference type="Pfam" id="PF13720">
    <property type="entry name" value="Acetyltransf_11"/>
    <property type="match status" value="1"/>
</dbReference>
<dbReference type="Pfam" id="PF06888">
    <property type="entry name" value="Put_Phosphatase"/>
    <property type="match status" value="1"/>
</dbReference>
<dbReference type="Gene3D" id="1.20.1180.10">
    <property type="entry name" value="Udp N-acetylglucosamine O-acyltransferase, C-terminal domain"/>
    <property type="match status" value="1"/>
</dbReference>